<dbReference type="EMBL" id="KK583250">
    <property type="protein sequence ID" value="KDO23767.1"/>
    <property type="molecule type" value="Genomic_DNA"/>
</dbReference>
<dbReference type="AlphaFoldDB" id="A0A067CAD8"/>
<protein>
    <submittedName>
        <fullName evidence="1">Uncharacterized protein</fullName>
    </submittedName>
</protein>
<organism evidence="1 2">
    <name type="scientific">Saprolegnia parasitica (strain CBS 223.65)</name>
    <dbReference type="NCBI Taxonomy" id="695850"/>
    <lineage>
        <taxon>Eukaryota</taxon>
        <taxon>Sar</taxon>
        <taxon>Stramenopiles</taxon>
        <taxon>Oomycota</taxon>
        <taxon>Saprolegniomycetes</taxon>
        <taxon>Saprolegniales</taxon>
        <taxon>Saprolegniaceae</taxon>
        <taxon>Saprolegnia</taxon>
    </lineage>
</organism>
<gene>
    <name evidence="1" type="ORF">SPRG_10544</name>
</gene>
<sequence length="107" mass="12133">MQNLRARIKRKAQLKMQSKRKAIEMENVTATPAPKRLRRCTKAGTSVASMLAFNDQLLQSWETQLSAEASPQVRVHDKLIASLELKYKLHETLDFLSQLARLQGEAA</sequence>
<dbReference type="OrthoDB" id="10534975at2759"/>
<keyword evidence="2" id="KW-1185">Reference proteome</keyword>
<dbReference type="VEuPathDB" id="FungiDB:SPRG_10544"/>
<proteinExistence type="predicted"/>
<reference evidence="1 2" key="1">
    <citation type="journal article" date="2013" name="PLoS Genet.">
        <title>Distinctive expansion of potential virulence genes in the genome of the oomycete fish pathogen Saprolegnia parasitica.</title>
        <authorList>
            <person name="Jiang R.H."/>
            <person name="de Bruijn I."/>
            <person name="Haas B.J."/>
            <person name="Belmonte R."/>
            <person name="Lobach L."/>
            <person name="Christie J."/>
            <person name="van den Ackerveken G."/>
            <person name="Bottin A."/>
            <person name="Bulone V."/>
            <person name="Diaz-Moreno S.M."/>
            <person name="Dumas B."/>
            <person name="Fan L."/>
            <person name="Gaulin E."/>
            <person name="Govers F."/>
            <person name="Grenville-Briggs L.J."/>
            <person name="Horner N.R."/>
            <person name="Levin J.Z."/>
            <person name="Mammella M."/>
            <person name="Meijer H.J."/>
            <person name="Morris P."/>
            <person name="Nusbaum C."/>
            <person name="Oome S."/>
            <person name="Phillips A.J."/>
            <person name="van Rooyen D."/>
            <person name="Rzeszutek E."/>
            <person name="Saraiva M."/>
            <person name="Secombes C.J."/>
            <person name="Seidl M.F."/>
            <person name="Snel B."/>
            <person name="Stassen J.H."/>
            <person name="Sykes S."/>
            <person name="Tripathy S."/>
            <person name="van den Berg H."/>
            <person name="Vega-Arreguin J.C."/>
            <person name="Wawra S."/>
            <person name="Young S.K."/>
            <person name="Zeng Q."/>
            <person name="Dieguez-Uribeondo J."/>
            <person name="Russ C."/>
            <person name="Tyler B.M."/>
            <person name="van West P."/>
        </authorList>
    </citation>
    <scope>NUCLEOTIDE SEQUENCE [LARGE SCALE GENOMIC DNA]</scope>
    <source>
        <strain evidence="1 2">CBS 223.65</strain>
    </source>
</reference>
<dbReference type="RefSeq" id="XP_012205582.1">
    <property type="nucleotide sequence ID" value="XM_012350192.1"/>
</dbReference>
<dbReference type="KEGG" id="spar:SPRG_10544"/>
<evidence type="ECO:0000313" key="1">
    <source>
        <dbReference type="EMBL" id="KDO23767.1"/>
    </source>
</evidence>
<dbReference type="GeneID" id="24132650"/>
<name>A0A067CAD8_SAPPC</name>
<accession>A0A067CAD8</accession>
<dbReference type="Proteomes" id="UP000030745">
    <property type="component" value="Unassembled WGS sequence"/>
</dbReference>
<evidence type="ECO:0000313" key="2">
    <source>
        <dbReference type="Proteomes" id="UP000030745"/>
    </source>
</evidence>